<accession>A0A6C0DY33</accession>
<dbReference type="Pfam" id="PF00583">
    <property type="entry name" value="Acetyltransf_1"/>
    <property type="match status" value="1"/>
</dbReference>
<evidence type="ECO:0000259" key="1">
    <source>
        <dbReference type="PROSITE" id="PS51186"/>
    </source>
</evidence>
<dbReference type="EMBL" id="MN739690">
    <property type="protein sequence ID" value="QHT21388.1"/>
    <property type="molecule type" value="Genomic_DNA"/>
</dbReference>
<reference evidence="2" key="1">
    <citation type="journal article" date="2020" name="Nature">
        <title>Giant virus diversity and host interactions through global metagenomics.</title>
        <authorList>
            <person name="Schulz F."/>
            <person name="Roux S."/>
            <person name="Paez-Espino D."/>
            <person name="Jungbluth S."/>
            <person name="Walsh D.A."/>
            <person name="Denef V.J."/>
            <person name="McMahon K.D."/>
            <person name="Konstantinidis K.T."/>
            <person name="Eloe-Fadrosh E.A."/>
            <person name="Kyrpides N.C."/>
            <person name="Woyke T."/>
        </authorList>
    </citation>
    <scope>NUCLEOTIDE SEQUENCE</scope>
    <source>
        <strain evidence="2">GVMAG-M-3300023174-92</strain>
    </source>
</reference>
<dbReference type="InterPro" id="IPR000182">
    <property type="entry name" value="GNAT_dom"/>
</dbReference>
<dbReference type="GO" id="GO:0004343">
    <property type="term" value="F:glucosamine 6-phosphate N-acetyltransferase activity"/>
    <property type="evidence" value="ECO:0007669"/>
    <property type="project" value="TreeGrafter"/>
</dbReference>
<organism evidence="2">
    <name type="scientific">viral metagenome</name>
    <dbReference type="NCBI Taxonomy" id="1070528"/>
    <lineage>
        <taxon>unclassified sequences</taxon>
        <taxon>metagenomes</taxon>
        <taxon>organismal metagenomes</taxon>
    </lineage>
</organism>
<dbReference type="AlphaFoldDB" id="A0A6C0DY33"/>
<feature type="domain" description="N-acetyltransferase" evidence="1">
    <location>
        <begin position="15"/>
        <end position="151"/>
    </location>
</feature>
<dbReference type="InterPro" id="IPR039143">
    <property type="entry name" value="GNPNAT1-like"/>
</dbReference>
<proteinExistence type="predicted"/>
<protein>
    <recommendedName>
        <fullName evidence="1">N-acetyltransferase domain-containing protein</fullName>
    </recommendedName>
</protein>
<evidence type="ECO:0000313" key="2">
    <source>
        <dbReference type="EMBL" id="QHT21388.1"/>
    </source>
</evidence>
<dbReference type="SUPFAM" id="SSF55729">
    <property type="entry name" value="Acyl-CoA N-acyltransferases (Nat)"/>
    <property type="match status" value="1"/>
</dbReference>
<name>A0A6C0DY33_9ZZZZ</name>
<dbReference type="PANTHER" id="PTHR13355">
    <property type="entry name" value="GLUCOSAMINE 6-PHOSPHATE N-ACETYLTRANSFERASE"/>
    <property type="match status" value="1"/>
</dbReference>
<dbReference type="InterPro" id="IPR016181">
    <property type="entry name" value="Acyl_CoA_acyltransferase"/>
</dbReference>
<dbReference type="PROSITE" id="PS51186">
    <property type="entry name" value="GNAT"/>
    <property type="match status" value="1"/>
</dbReference>
<dbReference type="Gene3D" id="3.40.630.30">
    <property type="match status" value="1"/>
</dbReference>
<dbReference type="CDD" id="cd04301">
    <property type="entry name" value="NAT_SF"/>
    <property type="match status" value="1"/>
</dbReference>
<dbReference type="PANTHER" id="PTHR13355:SF11">
    <property type="entry name" value="GLUCOSAMINE 6-PHOSPHATE N-ACETYLTRANSFERASE"/>
    <property type="match status" value="1"/>
</dbReference>
<sequence length="151" mass="17155">MEWTPLYFYVLQNIRHLHKIKTEYLELLRELTEAPDIPDSQFLMQVLDIHRMGEIIVGIENGHLVCSGTIIIEPKIIRGGRPVGHIEDIVVLPGSRGKGFARKVLTELKDYGVKQGCYKLILDCHEGLEGFYSKLGFEKKGAQMAEYLATI</sequence>